<evidence type="ECO:0008006" key="3">
    <source>
        <dbReference type="Google" id="ProtNLM"/>
    </source>
</evidence>
<accession>A0AAD7DDY1</accession>
<sequence length="365" mass="41642">MSEKKSTTSQTLSTASRHWRTLIDIFTSSKPKDQVSEKKKSRRASNATIPLIARLPPELLAEIFLLRVPTKPENMSDPGWITVSHVSHHWRQTALLCPAFWATPIIRCPALARMMISRSVPYPLVLRVSQANHAWSGAISLLRKYPERLGVIDVHADQHIIKYLLARTEVERRAAPLLRAVTIVNRSPFVGDAADAGVDVGMWLDEDMFLRNESAVRGGQLHLECCAFPWTSAWYSQLAHLHLERLARTYHLPMPDLFAILRRSRTLESLALIDVWLEGKSDAALELPKLRELRVRAWDWMCIRLMAQLTLPAIERFQMVVVFDSEFNDKPGIQIFLPSVATTPAFSDRVNVEMRGEEMHISWSR</sequence>
<dbReference type="Proteomes" id="UP001221757">
    <property type="component" value="Unassembled WGS sequence"/>
</dbReference>
<comment type="caution">
    <text evidence="1">The sequence shown here is derived from an EMBL/GenBank/DDBJ whole genome shotgun (WGS) entry which is preliminary data.</text>
</comment>
<evidence type="ECO:0000313" key="2">
    <source>
        <dbReference type="Proteomes" id="UP001221757"/>
    </source>
</evidence>
<reference evidence="1" key="1">
    <citation type="submission" date="2023-03" db="EMBL/GenBank/DDBJ databases">
        <title>Massive genome expansion in bonnet fungi (Mycena s.s.) driven by repeated elements and novel gene families across ecological guilds.</title>
        <authorList>
            <consortium name="Lawrence Berkeley National Laboratory"/>
            <person name="Harder C.B."/>
            <person name="Miyauchi S."/>
            <person name="Viragh M."/>
            <person name="Kuo A."/>
            <person name="Thoen E."/>
            <person name="Andreopoulos B."/>
            <person name="Lu D."/>
            <person name="Skrede I."/>
            <person name="Drula E."/>
            <person name="Henrissat B."/>
            <person name="Morin E."/>
            <person name="Kohler A."/>
            <person name="Barry K."/>
            <person name="LaButti K."/>
            <person name="Morin E."/>
            <person name="Salamov A."/>
            <person name="Lipzen A."/>
            <person name="Mereny Z."/>
            <person name="Hegedus B."/>
            <person name="Baldrian P."/>
            <person name="Stursova M."/>
            <person name="Weitz H."/>
            <person name="Taylor A."/>
            <person name="Grigoriev I.V."/>
            <person name="Nagy L.G."/>
            <person name="Martin F."/>
            <person name="Kauserud H."/>
        </authorList>
    </citation>
    <scope>NUCLEOTIDE SEQUENCE</scope>
    <source>
        <strain evidence="1">CBHHK067</strain>
    </source>
</reference>
<name>A0AAD7DDY1_MYCRO</name>
<dbReference type="EMBL" id="JARKIE010000073">
    <property type="protein sequence ID" value="KAJ7689270.1"/>
    <property type="molecule type" value="Genomic_DNA"/>
</dbReference>
<evidence type="ECO:0000313" key="1">
    <source>
        <dbReference type="EMBL" id="KAJ7689270.1"/>
    </source>
</evidence>
<proteinExistence type="predicted"/>
<dbReference type="Gene3D" id="1.20.1280.50">
    <property type="match status" value="1"/>
</dbReference>
<keyword evidence="2" id="KW-1185">Reference proteome</keyword>
<organism evidence="1 2">
    <name type="scientific">Mycena rosella</name>
    <name type="common">Pink bonnet</name>
    <name type="synonym">Agaricus rosellus</name>
    <dbReference type="NCBI Taxonomy" id="1033263"/>
    <lineage>
        <taxon>Eukaryota</taxon>
        <taxon>Fungi</taxon>
        <taxon>Dikarya</taxon>
        <taxon>Basidiomycota</taxon>
        <taxon>Agaricomycotina</taxon>
        <taxon>Agaricomycetes</taxon>
        <taxon>Agaricomycetidae</taxon>
        <taxon>Agaricales</taxon>
        <taxon>Marasmiineae</taxon>
        <taxon>Mycenaceae</taxon>
        <taxon>Mycena</taxon>
    </lineage>
</organism>
<protein>
    <recommendedName>
        <fullName evidence="3">F-box domain-containing protein</fullName>
    </recommendedName>
</protein>
<dbReference type="AlphaFoldDB" id="A0AAD7DDY1"/>
<gene>
    <name evidence="1" type="ORF">B0H17DRAFT_1135081</name>
</gene>